<dbReference type="Proteomes" id="UP000515823">
    <property type="component" value="Chromosome"/>
</dbReference>
<reference evidence="1 2" key="1">
    <citation type="submission" date="2020-08" db="EMBL/GenBank/DDBJ databases">
        <authorList>
            <person name="Liu C."/>
            <person name="Sun Q."/>
        </authorList>
    </citation>
    <scope>NUCLEOTIDE SEQUENCE [LARGE SCALE GENOMIC DNA]</scope>
    <source>
        <strain evidence="1 2">NSJ-38</strain>
    </source>
</reference>
<dbReference type="KEGG" id="qdo:H9Q78_01495"/>
<name>A0A7G9G4Z4_9FIRM</name>
<proteinExistence type="predicted"/>
<protein>
    <submittedName>
        <fullName evidence="1">CooT family nickel-binding protein</fullName>
    </submittedName>
</protein>
<dbReference type="EMBL" id="CP060634">
    <property type="protein sequence ID" value="QNM05876.1"/>
    <property type="molecule type" value="Genomic_DNA"/>
</dbReference>
<dbReference type="InterPro" id="IPR019300">
    <property type="entry name" value="CooT"/>
</dbReference>
<dbReference type="RefSeq" id="WP_249303194.1">
    <property type="nucleotide sequence ID" value="NZ_CP060634.1"/>
</dbReference>
<keyword evidence="2" id="KW-1185">Reference proteome</keyword>
<dbReference type="AlphaFoldDB" id="A0A7G9G4Z4"/>
<evidence type="ECO:0000313" key="2">
    <source>
        <dbReference type="Proteomes" id="UP000515823"/>
    </source>
</evidence>
<evidence type="ECO:0000313" key="1">
    <source>
        <dbReference type="EMBL" id="QNM05876.1"/>
    </source>
</evidence>
<dbReference type="Pfam" id="PF10133">
    <property type="entry name" value="CooT"/>
    <property type="match status" value="1"/>
</dbReference>
<accession>A0A7G9G4Z4</accession>
<organism evidence="1 2">
    <name type="scientific">Qiania dongpingensis</name>
    <dbReference type="NCBI Taxonomy" id="2763669"/>
    <lineage>
        <taxon>Bacteria</taxon>
        <taxon>Bacillati</taxon>
        <taxon>Bacillota</taxon>
        <taxon>Clostridia</taxon>
        <taxon>Lachnospirales</taxon>
        <taxon>Lachnospiraceae</taxon>
        <taxon>Qiania</taxon>
    </lineage>
</organism>
<gene>
    <name evidence="1" type="ORF">H9Q78_01495</name>
</gene>
<sequence>MCLAAVYGKRPEEDETLLLKNVSKILIDGDLITMYDIIGKEMKIKGALTEVDLAGSIVKVRCTD</sequence>